<sequence length="33" mass="3907">MEHFLIMYASPLIIVVSVFFLFLWGAKGKEKYK</sequence>
<evidence type="ECO:0000313" key="2">
    <source>
        <dbReference type="EMBL" id="CAG9622658.1"/>
    </source>
</evidence>
<keyword evidence="1" id="KW-0812">Transmembrane</keyword>
<protein>
    <submittedName>
        <fullName evidence="2">Uncharacterized protein</fullName>
    </submittedName>
</protein>
<dbReference type="InterPro" id="IPR054381">
    <property type="entry name" value="CydS"/>
</dbReference>
<proteinExistence type="predicted"/>
<reference evidence="2 3" key="1">
    <citation type="submission" date="2021-10" db="EMBL/GenBank/DDBJ databases">
        <authorList>
            <person name="Criscuolo A."/>
        </authorList>
    </citation>
    <scope>NUCLEOTIDE SEQUENCE [LARGE SCALE GENOMIC DNA]</scope>
    <source>
        <strain evidence="3">CIP 111883</strain>
    </source>
</reference>
<dbReference type="Proteomes" id="UP000789833">
    <property type="component" value="Unassembled WGS sequence"/>
</dbReference>
<dbReference type="RefSeq" id="WP_399207972.1">
    <property type="nucleotide sequence ID" value="NZ_CAKJTJ010000025.1"/>
</dbReference>
<accession>A0ABN8AHU5</accession>
<evidence type="ECO:0000256" key="1">
    <source>
        <dbReference type="SAM" id="Phobius"/>
    </source>
</evidence>
<dbReference type="Pfam" id="PF22282">
    <property type="entry name" value="CydS"/>
    <property type="match status" value="1"/>
</dbReference>
<gene>
    <name evidence="2" type="ORF">BACCIP111883_03449</name>
</gene>
<feature type="transmembrane region" description="Helical" evidence="1">
    <location>
        <begin position="6"/>
        <end position="26"/>
    </location>
</feature>
<comment type="caution">
    <text evidence="2">The sequence shown here is derived from an EMBL/GenBank/DDBJ whole genome shotgun (WGS) entry which is preliminary data.</text>
</comment>
<keyword evidence="1" id="KW-0472">Membrane</keyword>
<dbReference type="EMBL" id="CAKJTJ010000025">
    <property type="protein sequence ID" value="CAG9622658.1"/>
    <property type="molecule type" value="Genomic_DNA"/>
</dbReference>
<keyword evidence="1" id="KW-1133">Transmembrane helix</keyword>
<keyword evidence="3" id="KW-1185">Reference proteome</keyword>
<name>A0ABN8AHU5_9BACI</name>
<evidence type="ECO:0000313" key="3">
    <source>
        <dbReference type="Proteomes" id="UP000789833"/>
    </source>
</evidence>
<organism evidence="2 3">
    <name type="scientific">Sutcliffiella rhizosphaerae</name>
    <dbReference type="NCBI Taxonomy" id="2880967"/>
    <lineage>
        <taxon>Bacteria</taxon>
        <taxon>Bacillati</taxon>
        <taxon>Bacillota</taxon>
        <taxon>Bacilli</taxon>
        <taxon>Bacillales</taxon>
        <taxon>Bacillaceae</taxon>
        <taxon>Sutcliffiella</taxon>
    </lineage>
</organism>